<dbReference type="Pfam" id="PF12854">
    <property type="entry name" value="PPR_1"/>
    <property type="match status" value="1"/>
</dbReference>
<dbReference type="PANTHER" id="PTHR45613:SF9">
    <property type="entry name" value="MITOCHONDRIAL GROUP I INTRON SPLICING FACTOR CCM1"/>
    <property type="match status" value="1"/>
</dbReference>
<sequence>MPSLLKYIGVECKRSCMCHGLAGCGRWLKPVAEFALLVVSLLALSVREAVVTRRAAPGLGIEPPRFAAIFEVQFRGSDLQPQLMEFTKVPVKSRYRSCSRVEIPDHGCTPDSYTYATLVNELCKLGKISEAKELFREVDAKGCSPTIVTYTSLIHRSCLSNILNEAMKLFEEMSRKGIEPNVVTFSSLIDGFCKGGRSLQALKLLEKMILDRMKLQGLKLDVVLYGRLVNNIFNSSKFQEAVNLLDEMVPCGMLPNHVSWSLHVNNHNMAVHGLCTEKDLNQAFQIYLSTRTKQILADSETYKSLMGCFSKKGDVYKASQIVNEI</sequence>
<feature type="repeat" description="PPR" evidence="2">
    <location>
        <begin position="146"/>
        <end position="180"/>
    </location>
</feature>
<dbReference type="Proteomes" id="UP000541444">
    <property type="component" value="Unassembled WGS sequence"/>
</dbReference>
<proteinExistence type="predicted"/>
<protein>
    <recommendedName>
        <fullName evidence="5">Pentatricopeptide repeat-containing protein</fullName>
    </recommendedName>
</protein>
<dbReference type="PROSITE" id="PS51375">
    <property type="entry name" value="PPR"/>
    <property type="match status" value="4"/>
</dbReference>
<keyword evidence="1" id="KW-0677">Repeat</keyword>
<dbReference type="EMBL" id="JACGCM010001717">
    <property type="protein sequence ID" value="KAF6151100.1"/>
    <property type="molecule type" value="Genomic_DNA"/>
</dbReference>
<comment type="caution">
    <text evidence="3">The sequence shown here is derived from an EMBL/GenBank/DDBJ whole genome shotgun (WGS) entry which is preliminary data.</text>
</comment>
<accession>A0A7J7M8J0</accession>
<dbReference type="Gene3D" id="1.25.40.10">
    <property type="entry name" value="Tetratricopeptide repeat domain"/>
    <property type="match status" value="3"/>
</dbReference>
<dbReference type="InterPro" id="IPR011990">
    <property type="entry name" value="TPR-like_helical_dom_sf"/>
</dbReference>
<feature type="repeat" description="PPR" evidence="2">
    <location>
        <begin position="111"/>
        <end position="145"/>
    </location>
</feature>
<dbReference type="InterPro" id="IPR002885">
    <property type="entry name" value="PPR_rpt"/>
</dbReference>
<evidence type="ECO:0000313" key="3">
    <source>
        <dbReference type="EMBL" id="KAF6151100.1"/>
    </source>
</evidence>
<dbReference type="Pfam" id="PF13041">
    <property type="entry name" value="PPR_2"/>
    <property type="match status" value="1"/>
</dbReference>
<evidence type="ECO:0000313" key="4">
    <source>
        <dbReference type="Proteomes" id="UP000541444"/>
    </source>
</evidence>
<evidence type="ECO:0000256" key="2">
    <source>
        <dbReference type="PROSITE-ProRule" id="PRU00708"/>
    </source>
</evidence>
<dbReference type="Pfam" id="PF13812">
    <property type="entry name" value="PPR_3"/>
    <property type="match status" value="1"/>
</dbReference>
<reference evidence="3 4" key="1">
    <citation type="journal article" date="2020" name="IScience">
        <title>Genome Sequencing of the Endangered Kingdonia uniflora (Circaeasteraceae, Ranunculales) Reveals Potential Mechanisms of Evolutionary Specialization.</title>
        <authorList>
            <person name="Sun Y."/>
            <person name="Deng T."/>
            <person name="Zhang A."/>
            <person name="Moore M.J."/>
            <person name="Landis J.B."/>
            <person name="Lin N."/>
            <person name="Zhang H."/>
            <person name="Zhang X."/>
            <person name="Huang J."/>
            <person name="Zhang X."/>
            <person name="Sun H."/>
            <person name="Wang H."/>
        </authorList>
    </citation>
    <scope>NUCLEOTIDE SEQUENCE [LARGE SCALE GENOMIC DNA]</scope>
    <source>
        <strain evidence="3">TB1705</strain>
        <tissue evidence="3">Leaf</tissue>
    </source>
</reference>
<gene>
    <name evidence="3" type="ORF">GIB67_042435</name>
</gene>
<name>A0A7J7M8J0_9MAGN</name>
<dbReference type="AlphaFoldDB" id="A0A7J7M8J0"/>
<dbReference type="Pfam" id="PF01535">
    <property type="entry name" value="PPR"/>
    <property type="match status" value="1"/>
</dbReference>
<dbReference type="OrthoDB" id="185373at2759"/>
<evidence type="ECO:0008006" key="5">
    <source>
        <dbReference type="Google" id="ProtNLM"/>
    </source>
</evidence>
<dbReference type="NCBIfam" id="TIGR00756">
    <property type="entry name" value="PPR"/>
    <property type="match status" value="3"/>
</dbReference>
<evidence type="ECO:0000256" key="1">
    <source>
        <dbReference type="ARBA" id="ARBA00022737"/>
    </source>
</evidence>
<feature type="repeat" description="PPR" evidence="2">
    <location>
        <begin position="181"/>
        <end position="215"/>
    </location>
</feature>
<organism evidence="3 4">
    <name type="scientific">Kingdonia uniflora</name>
    <dbReference type="NCBI Taxonomy" id="39325"/>
    <lineage>
        <taxon>Eukaryota</taxon>
        <taxon>Viridiplantae</taxon>
        <taxon>Streptophyta</taxon>
        <taxon>Embryophyta</taxon>
        <taxon>Tracheophyta</taxon>
        <taxon>Spermatophyta</taxon>
        <taxon>Magnoliopsida</taxon>
        <taxon>Ranunculales</taxon>
        <taxon>Circaeasteraceae</taxon>
        <taxon>Kingdonia</taxon>
    </lineage>
</organism>
<dbReference type="PANTHER" id="PTHR45613">
    <property type="entry name" value="PENTATRICOPEPTIDE REPEAT-CONTAINING PROTEIN"/>
    <property type="match status" value="1"/>
</dbReference>
<keyword evidence="4" id="KW-1185">Reference proteome</keyword>
<feature type="repeat" description="PPR" evidence="2">
    <location>
        <begin position="221"/>
        <end position="255"/>
    </location>
</feature>